<dbReference type="Gene3D" id="3.10.20.90">
    <property type="entry name" value="Phosphatidylinositol 3-kinase Catalytic Subunit, Chain A, domain 1"/>
    <property type="match status" value="1"/>
</dbReference>
<dbReference type="SMART" id="SM00213">
    <property type="entry name" value="UBQ"/>
    <property type="match status" value="1"/>
</dbReference>
<dbReference type="Proteomes" id="UP000271098">
    <property type="component" value="Unassembled WGS sequence"/>
</dbReference>
<proteinExistence type="predicted"/>
<dbReference type="InterPro" id="IPR050158">
    <property type="entry name" value="Ubiquitin_ubiquitin-like"/>
</dbReference>
<dbReference type="PRINTS" id="PR00348">
    <property type="entry name" value="UBIQUITIN"/>
</dbReference>
<dbReference type="Pfam" id="PF00240">
    <property type="entry name" value="ubiquitin"/>
    <property type="match status" value="1"/>
</dbReference>
<dbReference type="PANTHER" id="PTHR10666">
    <property type="entry name" value="UBIQUITIN"/>
    <property type="match status" value="1"/>
</dbReference>
<dbReference type="SUPFAM" id="SSF54236">
    <property type="entry name" value="Ubiquitin-like"/>
    <property type="match status" value="1"/>
</dbReference>
<organism evidence="4">
    <name type="scientific">Gongylonema pulchrum</name>
    <dbReference type="NCBI Taxonomy" id="637853"/>
    <lineage>
        <taxon>Eukaryota</taxon>
        <taxon>Metazoa</taxon>
        <taxon>Ecdysozoa</taxon>
        <taxon>Nematoda</taxon>
        <taxon>Chromadorea</taxon>
        <taxon>Rhabditida</taxon>
        <taxon>Spirurina</taxon>
        <taxon>Spiruromorpha</taxon>
        <taxon>Spiruroidea</taxon>
        <taxon>Gongylonematidae</taxon>
        <taxon>Gongylonema</taxon>
    </lineage>
</organism>
<dbReference type="PROSITE" id="PS50053">
    <property type="entry name" value="UBIQUITIN_2"/>
    <property type="match status" value="1"/>
</dbReference>
<dbReference type="CDD" id="cd17039">
    <property type="entry name" value="Ubl_ubiquitin_like"/>
    <property type="match status" value="1"/>
</dbReference>
<gene>
    <name evidence="2" type="ORF">GPUH_LOCUS22326</name>
</gene>
<sequence>MTLFFQRHLRVIVYNKMRQFAGDTIEIDVAATDTIRSIKEKIMEVTEIPIGIQDITFGVRSLDDEKTLKQYRIQDGYTIYSTPTYIELPDQPSL</sequence>
<evidence type="ECO:0000313" key="4">
    <source>
        <dbReference type="WBParaSite" id="GPUH_0002234901-mRNA-1"/>
    </source>
</evidence>
<evidence type="ECO:0000259" key="1">
    <source>
        <dbReference type="PROSITE" id="PS50053"/>
    </source>
</evidence>
<accession>A0A183EMY1</accession>
<dbReference type="InterPro" id="IPR029071">
    <property type="entry name" value="Ubiquitin-like_domsf"/>
</dbReference>
<feature type="domain" description="Ubiquitin-like" evidence="1">
    <location>
        <begin position="9"/>
        <end position="80"/>
    </location>
</feature>
<name>A0A183EMY1_9BILA</name>
<evidence type="ECO:0000313" key="2">
    <source>
        <dbReference type="EMBL" id="VDN39833.1"/>
    </source>
</evidence>
<reference evidence="2 3" key="2">
    <citation type="submission" date="2018-11" db="EMBL/GenBank/DDBJ databases">
        <authorList>
            <consortium name="Pathogen Informatics"/>
        </authorList>
    </citation>
    <scope>NUCLEOTIDE SEQUENCE [LARGE SCALE GENOMIC DNA]</scope>
</reference>
<keyword evidence="3" id="KW-1185">Reference proteome</keyword>
<dbReference type="EMBL" id="UYRT01094799">
    <property type="protein sequence ID" value="VDN39833.1"/>
    <property type="molecule type" value="Genomic_DNA"/>
</dbReference>
<dbReference type="OrthoDB" id="267397at2759"/>
<dbReference type="InterPro" id="IPR019956">
    <property type="entry name" value="Ubiquitin_dom"/>
</dbReference>
<dbReference type="InterPro" id="IPR000626">
    <property type="entry name" value="Ubiquitin-like_dom"/>
</dbReference>
<reference evidence="4" key="1">
    <citation type="submission" date="2016-06" db="UniProtKB">
        <authorList>
            <consortium name="WormBaseParasite"/>
        </authorList>
    </citation>
    <scope>IDENTIFICATION</scope>
</reference>
<protein>
    <submittedName>
        <fullName evidence="4">Ubiquitin-like domain-containing protein</fullName>
    </submittedName>
</protein>
<evidence type="ECO:0000313" key="3">
    <source>
        <dbReference type="Proteomes" id="UP000271098"/>
    </source>
</evidence>
<dbReference type="WBParaSite" id="GPUH_0002234901-mRNA-1">
    <property type="protein sequence ID" value="GPUH_0002234901-mRNA-1"/>
    <property type="gene ID" value="GPUH_0002234901"/>
</dbReference>
<dbReference type="AlphaFoldDB" id="A0A183EMY1"/>